<dbReference type="AlphaFoldDB" id="A0A4S2K5V3"/>
<accession>A0A4S2K5V3</accession>
<name>A0A4S2K5V3_OPIFE</name>
<evidence type="ECO:0000313" key="2">
    <source>
        <dbReference type="Proteomes" id="UP000308267"/>
    </source>
</evidence>
<keyword evidence="2" id="KW-1185">Reference proteome</keyword>
<comment type="caution">
    <text evidence="1">The sequence shown here is derived from an EMBL/GenBank/DDBJ whole genome shotgun (WGS) entry which is preliminary data.</text>
</comment>
<reference evidence="1 2" key="1">
    <citation type="journal article" date="2019" name="BMC Genomics">
        <title>New insights from Opisthorchis felineus genome: update on genomics of the epidemiologically important liver flukes.</title>
        <authorList>
            <person name="Ershov N.I."/>
            <person name="Mordvinov V.A."/>
            <person name="Prokhortchouk E.B."/>
            <person name="Pakharukova M.Y."/>
            <person name="Gunbin K.V."/>
            <person name="Ustyantsev K."/>
            <person name="Genaev M.A."/>
            <person name="Blinov A.G."/>
            <person name="Mazur A."/>
            <person name="Boulygina E."/>
            <person name="Tsygankova S."/>
            <person name="Khrameeva E."/>
            <person name="Chekanov N."/>
            <person name="Fan G."/>
            <person name="Xiao A."/>
            <person name="Zhang H."/>
            <person name="Xu X."/>
            <person name="Yang H."/>
            <person name="Solovyev V."/>
            <person name="Lee S.M."/>
            <person name="Liu X."/>
            <person name="Afonnikov D.A."/>
            <person name="Skryabin K.G."/>
        </authorList>
    </citation>
    <scope>NUCLEOTIDE SEQUENCE [LARGE SCALE GENOMIC DNA]</scope>
    <source>
        <strain evidence="1">AK-0245</strain>
        <tissue evidence="1">Whole organism</tissue>
    </source>
</reference>
<dbReference type="Proteomes" id="UP000308267">
    <property type="component" value="Unassembled WGS sequence"/>
</dbReference>
<protein>
    <submittedName>
        <fullName evidence="1">Uncharacterized protein</fullName>
    </submittedName>
</protein>
<feature type="non-terminal residue" evidence="1">
    <location>
        <position position="63"/>
    </location>
</feature>
<dbReference type="EMBL" id="SJOL01012511">
    <property type="protein sequence ID" value="TGZ44702.1"/>
    <property type="molecule type" value="Genomic_DNA"/>
</dbReference>
<sequence length="63" mass="7159">MQAECTYYTVLNRRRKKILKSREICLSIFFGSENSLFTLPAGESNSLDILIQHCCSTTTAQVK</sequence>
<evidence type="ECO:0000313" key="1">
    <source>
        <dbReference type="EMBL" id="TGZ44702.1"/>
    </source>
</evidence>
<gene>
    <name evidence="1" type="ORF">CRM22_011179</name>
</gene>
<organism evidence="1 2">
    <name type="scientific">Opisthorchis felineus</name>
    <dbReference type="NCBI Taxonomy" id="147828"/>
    <lineage>
        <taxon>Eukaryota</taxon>
        <taxon>Metazoa</taxon>
        <taxon>Spiralia</taxon>
        <taxon>Lophotrochozoa</taxon>
        <taxon>Platyhelminthes</taxon>
        <taxon>Trematoda</taxon>
        <taxon>Digenea</taxon>
        <taxon>Opisthorchiida</taxon>
        <taxon>Opisthorchiata</taxon>
        <taxon>Opisthorchiidae</taxon>
        <taxon>Opisthorchis</taxon>
    </lineage>
</organism>
<proteinExistence type="predicted"/>